<evidence type="ECO:0000313" key="3">
    <source>
        <dbReference type="Proteomes" id="UP001233172"/>
    </source>
</evidence>
<evidence type="ECO:0000313" key="2">
    <source>
        <dbReference type="EMBL" id="KAK0046894.1"/>
    </source>
</evidence>
<comment type="caution">
    <text evidence="2">The sequence shown here is derived from an EMBL/GenBank/DDBJ whole genome shotgun (WGS) entry which is preliminary data.</text>
</comment>
<name>A0AAD8F1S5_BIOPF</name>
<feature type="region of interest" description="Disordered" evidence="1">
    <location>
        <begin position="71"/>
        <end position="102"/>
    </location>
</feature>
<dbReference type="AlphaFoldDB" id="A0AAD8F1S5"/>
<protein>
    <submittedName>
        <fullName evidence="2">Uncharacterized protein</fullName>
    </submittedName>
</protein>
<organism evidence="2 3">
    <name type="scientific">Biomphalaria pfeifferi</name>
    <name type="common">Bloodfluke planorb</name>
    <name type="synonym">Freshwater snail</name>
    <dbReference type="NCBI Taxonomy" id="112525"/>
    <lineage>
        <taxon>Eukaryota</taxon>
        <taxon>Metazoa</taxon>
        <taxon>Spiralia</taxon>
        <taxon>Lophotrochozoa</taxon>
        <taxon>Mollusca</taxon>
        <taxon>Gastropoda</taxon>
        <taxon>Heterobranchia</taxon>
        <taxon>Euthyneura</taxon>
        <taxon>Panpulmonata</taxon>
        <taxon>Hygrophila</taxon>
        <taxon>Lymnaeoidea</taxon>
        <taxon>Planorbidae</taxon>
        <taxon>Biomphalaria</taxon>
    </lineage>
</organism>
<dbReference type="EMBL" id="JASAOG010000158">
    <property type="protein sequence ID" value="KAK0046894.1"/>
    <property type="molecule type" value="Genomic_DNA"/>
</dbReference>
<evidence type="ECO:0000256" key="1">
    <source>
        <dbReference type="SAM" id="MobiDB-lite"/>
    </source>
</evidence>
<reference evidence="2" key="2">
    <citation type="submission" date="2023-04" db="EMBL/GenBank/DDBJ databases">
        <authorList>
            <person name="Bu L."/>
            <person name="Lu L."/>
            <person name="Laidemitt M.R."/>
            <person name="Zhang S.M."/>
            <person name="Mutuku M."/>
            <person name="Mkoji G."/>
            <person name="Steinauer M."/>
            <person name="Loker E.S."/>
        </authorList>
    </citation>
    <scope>NUCLEOTIDE SEQUENCE</scope>
    <source>
        <strain evidence="2">KasaAsao</strain>
        <tissue evidence="2">Whole Snail</tissue>
    </source>
</reference>
<keyword evidence="3" id="KW-1185">Reference proteome</keyword>
<reference evidence="2" key="1">
    <citation type="journal article" date="2023" name="PLoS Negl. Trop. Dis.">
        <title>A genome sequence for Biomphalaria pfeifferi, the major vector snail for the human-infecting parasite Schistosoma mansoni.</title>
        <authorList>
            <person name="Bu L."/>
            <person name="Lu L."/>
            <person name="Laidemitt M.R."/>
            <person name="Zhang S.M."/>
            <person name="Mutuku M."/>
            <person name="Mkoji G."/>
            <person name="Steinauer M."/>
            <person name="Loker E.S."/>
        </authorList>
    </citation>
    <scope>NUCLEOTIDE SEQUENCE</scope>
    <source>
        <strain evidence="2">KasaAsao</strain>
    </source>
</reference>
<sequence length="121" mass="14014">MVRHWALTNMWTVEDGQSLGPHQHMDSRRWSVNESTPSYEQWKMKVVSHWALTNTWTVSLKGGQALGPHQHMDSLSGRWSVTGPHQDMDTQSRRWSVTGSSPTYGQSIYRSLVLIERYDKE</sequence>
<dbReference type="Proteomes" id="UP001233172">
    <property type="component" value="Unassembled WGS sequence"/>
</dbReference>
<feature type="compositionally biased region" description="Polar residues" evidence="1">
    <location>
        <begin position="93"/>
        <end position="102"/>
    </location>
</feature>
<proteinExistence type="predicted"/>
<gene>
    <name evidence="2" type="ORF">Bpfe_023617</name>
</gene>
<accession>A0AAD8F1S5</accession>